<comment type="caution">
    <text evidence="4">The sequence shown here is derived from an EMBL/GenBank/DDBJ whole genome shotgun (WGS) entry which is preliminary data.</text>
</comment>
<evidence type="ECO:0000259" key="3">
    <source>
        <dbReference type="Pfam" id="PF20275"/>
    </source>
</evidence>
<dbReference type="InterPro" id="IPR046919">
    <property type="entry name" value="ABC-3C_CTD10"/>
</dbReference>
<evidence type="ECO:0000256" key="1">
    <source>
        <dbReference type="SAM" id="Coils"/>
    </source>
</evidence>
<gene>
    <name evidence="4" type="ORF">HNR05_002918</name>
</gene>
<dbReference type="Pfam" id="PF20275">
    <property type="entry name" value="CTD10"/>
    <property type="match status" value="1"/>
</dbReference>
<feature type="domain" description="ABC-three component systems C-terminal" evidence="3">
    <location>
        <begin position="277"/>
        <end position="403"/>
    </location>
</feature>
<dbReference type="RefSeq" id="WP_179579774.1">
    <property type="nucleotide sequence ID" value="NZ_JACCFM010000001.1"/>
</dbReference>
<name>A0A7Z0J710_9MICO</name>
<dbReference type="Gene3D" id="3.40.50.300">
    <property type="entry name" value="P-loop containing nucleotide triphosphate hydrolases"/>
    <property type="match status" value="1"/>
</dbReference>
<dbReference type="InterPro" id="IPR018760">
    <property type="entry name" value="DUF2326"/>
</dbReference>
<dbReference type="EMBL" id="JACCFM010000001">
    <property type="protein sequence ID" value="NYJ21127.1"/>
    <property type="molecule type" value="Genomic_DNA"/>
</dbReference>
<feature type="coiled-coil region" evidence="1">
    <location>
        <begin position="375"/>
        <end position="437"/>
    </location>
</feature>
<reference evidence="4 5" key="1">
    <citation type="submission" date="2020-07" db="EMBL/GenBank/DDBJ databases">
        <title>Sequencing the genomes of 1000 actinobacteria strains.</title>
        <authorList>
            <person name="Klenk H.-P."/>
        </authorList>
    </citation>
    <scope>NUCLEOTIDE SEQUENCE [LARGE SCALE GENOMIC DNA]</scope>
    <source>
        <strain evidence="4 5">LI1</strain>
    </source>
</reference>
<evidence type="ECO:0000259" key="2">
    <source>
        <dbReference type="Pfam" id="PF10088"/>
    </source>
</evidence>
<keyword evidence="5" id="KW-1185">Reference proteome</keyword>
<dbReference type="Proteomes" id="UP000537260">
    <property type="component" value="Unassembled WGS sequence"/>
</dbReference>
<feature type="domain" description="DUF2326" evidence="2">
    <location>
        <begin position="443"/>
        <end position="578"/>
    </location>
</feature>
<dbReference type="AlphaFoldDB" id="A0A7Z0J710"/>
<protein>
    <submittedName>
        <fullName evidence="4">Uncharacterized protein YydD (DUF2326 family)</fullName>
    </submittedName>
</protein>
<sequence>MLVELYSTDPGFKRVKFQPGLNILVAEKTKASSATDSRNGSGKSSVVEILHFQLGMTRLTDSVLLAPELKNHEFTLRLNWPSVSRDLTVSRSLAKKSKVRLEPNVVELKTLVELAGSESIPAWVSAIGRDLFGLPEEHAPVSARMLIGLYIRRVSQHGFNEPVKTHPSQSVSVASAQVAYLLGLNWRLAGSYAALAARDGTLKKLKAAAKDPSFHLLVGSVSELRGQIASAKRRVHELQSQVETFRVVPEYELLQANADELDGKIRGLRAGDAADRANIQDLEAAFHSESEPDTRYLERAYAELGLSLPERVLRSYEEVRRFHESVLTNRRSYLEEELASTKARLELRQEERIKLGEGQAKLLHALSEGGALAALGTMQEQLSVARANLAALQNRFEMAKKLEESEADIKVDRVKLRQSLNRDLAEREAVIEEVNRLFQRFAAALYSPDRDAYIEFTALDTSLQIVPHIGGERSKGIGQMVIFCFDLTLAVIAHRNGRGPDFLVHDSHLFDGVDERQISRALVLATAVCSEEEMQYIITMNSDELAKVEGVGTPFDEYVIQPRLTDTYEDGGLFGFRFD</sequence>
<organism evidence="4 5">
    <name type="scientific">Glaciibacter psychrotolerans</name>
    <dbReference type="NCBI Taxonomy" id="670054"/>
    <lineage>
        <taxon>Bacteria</taxon>
        <taxon>Bacillati</taxon>
        <taxon>Actinomycetota</taxon>
        <taxon>Actinomycetes</taxon>
        <taxon>Micrococcales</taxon>
        <taxon>Microbacteriaceae</taxon>
        <taxon>Glaciibacter</taxon>
    </lineage>
</organism>
<dbReference type="Pfam" id="PF10088">
    <property type="entry name" value="DUF2326"/>
    <property type="match status" value="1"/>
</dbReference>
<evidence type="ECO:0000313" key="4">
    <source>
        <dbReference type="EMBL" id="NYJ21127.1"/>
    </source>
</evidence>
<proteinExistence type="predicted"/>
<dbReference type="InterPro" id="IPR027417">
    <property type="entry name" value="P-loop_NTPase"/>
</dbReference>
<accession>A0A7Z0J710</accession>
<evidence type="ECO:0000313" key="5">
    <source>
        <dbReference type="Proteomes" id="UP000537260"/>
    </source>
</evidence>
<keyword evidence="1" id="KW-0175">Coiled coil</keyword>